<accession>A0ABR2NW67</accession>
<dbReference type="EMBL" id="JBBPBN010000097">
    <property type="protein sequence ID" value="KAK8980222.1"/>
    <property type="molecule type" value="Genomic_DNA"/>
</dbReference>
<feature type="compositionally biased region" description="Basic and acidic residues" evidence="1">
    <location>
        <begin position="137"/>
        <end position="160"/>
    </location>
</feature>
<keyword evidence="3" id="KW-1185">Reference proteome</keyword>
<evidence type="ECO:0000313" key="3">
    <source>
        <dbReference type="Proteomes" id="UP001396334"/>
    </source>
</evidence>
<evidence type="ECO:0000313" key="2">
    <source>
        <dbReference type="EMBL" id="KAK8980222.1"/>
    </source>
</evidence>
<organism evidence="2 3">
    <name type="scientific">Hibiscus sabdariffa</name>
    <name type="common">roselle</name>
    <dbReference type="NCBI Taxonomy" id="183260"/>
    <lineage>
        <taxon>Eukaryota</taxon>
        <taxon>Viridiplantae</taxon>
        <taxon>Streptophyta</taxon>
        <taxon>Embryophyta</taxon>
        <taxon>Tracheophyta</taxon>
        <taxon>Spermatophyta</taxon>
        <taxon>Magnoliopsida</taxon>
        <taxon>eudicotyledons</taxon>
        <taxon>Gunneridae</taxon>
        <taxon>Pentapetalae</taxon>
        <taxon>rosids</taxon>
        <taxon>malvids</taxon>
        <taxon>Malvales</taxon>
        <taxon>Malvaceae</taxon>
        <taxon>Malvoideae</taxon>
        <taxon>Hibiscus</taxon>
    </lineage>
</organism>
<proteinExistence type="predicted"/>
<gene>
    <name evidence="2" type="ORF">V6N11_061436</name>
</gene>
<comment type="caution">
    <text evidence="2">The sequence shown here is derived from an EMBL/GenBank/DDBJ whole genome shotgun (WGS) entry which is preliminary data.</text>
</comment>
<dbReference type="Proteomes" id="UP001396334">
    <property type="component" value="Unassembled WGS sequence"/>
</dbReference>
<evidence type="ECO:0000256" key="1">
    <source>
        <dbReference type="SAM" id="MobiDB-lite"/>
    </source>
</evidence>
<protein>
    <submittedName>
        <fullName evidence="2">Uncharacterized protein</fullName>
    </submittedName>
</protein>
<feature type="region of interest" description="Disordered" evidence="1">
    <location>
        <begin position="131"/>
        <end position="160"/>
    </location>
</feature>
<sequence length="160" mass="18370">MNEQCSENTAVQEMLKDICETGCSCSHWMRVPCKSDARNIDTLISPEPEPEPVQYCGNKEHTHTYMVTACRTLWKVDRVSGLISSSIFKVYLEEGRGLPRTSKLKWNGGIRLQWWSGSDGSYLNKWDIRAPPPFTDGELKRTKSEEETRRANLKEVKRDS</sequence>
<name>A0ABR2NW67_9ROSI</name>
<reference evidence="2 3" key="1">
    <citation type="journal article" date="2024" name="G3 (Bethesda)">
        <title>Genome assembly of Hibiscus sabdariffa L. provides insights into metabolisms of medicinal natural products.</title>
        <authorList>
            <person name="Kim T."/>
        </authorList>
    </citation>
    <scope>NUCLEOTIDE SEQUENCE [LARGE SCALE GENOMIC DNA]</scope>
    <source>
        <strain evidence="2">TK-2024</strain>
        <tissue evidence="2">Old leaves</tissue>
    </source>
</reference>